<dbReference type="Gene3D" id="3.40.50.150">
    <property type="entry name" value="Vaccinia Virus protein VP39"/>
    <property type="match status" value="1"/>
</dbReference>
<organism evidence="1 2">
    <name type="scientific">Aureobasidium melanogenum</name>
    <name type="common">Aureobasidium pullulans var. melanogenum</name>
    <dbReference type="NCBI Taxonomy" id="46634"/>
    <lineage>
        <taxon>Eukaryota</taxon>
        <taxon>Fungi</taxon>
        <taxon>Dikarya</taxon>
        <taxon>Ascomycota</taxon>
        <taxon>Pezizomycotina</taxon>
        <taxon>Dothideomycetes</taxon>
        <taxon>Dothideomycetidae</taxon>
        <taxon>Dothideales</taxon>
        <taxon>Saccotheciaceae</taxon>
        <taxon>Aureobasidium</taxon>
    </lineage>
</organism>
<proteinExistence type="predicted"/>
<feature type="non-terminal residue" evidence="1">
    <location>
        <position position="242"/>
    </location>
</feature>
<dbReference type="InterPro" id="IPR029063">
    <property type="entry name" value="SAM-dependent_MTases_sf"/>
</dbReference>
<protein>
    <submittedName>
        <fullName evidence="1">Uncharacterized protein</fullName>
    </submittedName>
</protein>
<sequence length="242" mass="26904">MVDAASARLLSISRVEPGDMLVFEDAAGPFAARAKAILGRRVVVAVRSQPGSLTVLSNPLHSVQYLGRDHTAMISSEMARSGVESRGFHRIVCLGRPDLSGRSHLAMTLKEWKNYLAPGGRIVVEMFHDHGSPSEHWKVTEAAYRASTKSTGFELEQINGIERDEVFSTGPGDVYAYTMSLKQTAHLIRPLDRKRARHLIKRSQILQARLKLARQPQAIEDMVENLITARSCNRLFATFRLG</sequence>
<dbReference type="OrthoDB" id="6329284at2759"/>
<dbReference type="EMBL" id="JAHFXF010000187">
    <property type="protein sequence ID" value="KAG9693656.1"/>
    <property type="molecule type" value="Genomic_DNA"/>
</dbReference>
<dbReference type="AlphaFoldDB" id="A0A9P8EML8"/>
<reference evidence="1" key="1">
    <citation type="journal article" date="2021" name="J Fungi (Basel)">
        <title>Virulence traits and population genomics of the black yeast Aureobasidium melanogenum.</title>
        <authorList>
            <person name="Cernosa A."/>
            <person name="Sun X."/>
            <person name="Gostincar C."/>
            <person name="Fang C."/>
            <person name="Gunde-Cimerman N."/>
            <person name="Song Z."/>
        </authorList>
    </citation>
    <scope>NUCLEOTIDE SEQUENCE</scope>
    <source>
        <strain evidence="1">EXF-9911</strain>
    </source>
</reference>
<evidence type="ECO:0000313" key="2">
    <source>
        <dbReference type="Proteomes" id="UP000779574"/>
    </source>
</evidence>
<reference evidence="1" key="2">
    <citation type="submission" date="2021-08" db="EMBL/GenBank/DDBJ databases">
        <authorList>
            <person name="Gostincar C."/>
            <person name="Sun X."/>
            <person name="Song Z."/>
            <person name="Gunde-Cimerman N."/>
        </authorList>
    </citation>
    <scope>NUCLEOTIDE SEQUENCE</scope>
    <source>
        <strain evidence="1">EXF-9911</strain>
    </source>
</reference>
<gene>
    <name evidence="1" type="ORF">KCU76_g5815</name>
</gene>
<dbReference type="Proteomes" id="UP000779574">
    <property type="component" value="Unassembled WGS sequence"/>
</dbReference>
<accession>A0A9P8EML8</accession>
<name>A0A9P8EML8_AURME</name>
<comment type="caution">
    <text evidence="1">The sequence shown here is derived from an EMBL/GenBank/DDBJ whole genome shotgun (WGS) entry which is preliminary data.</text>
</comment>
<dbReference type="SUPFAM" id="SSF53335">
    <property type="entry name" value="S-adenosyl-L-methionine-dependent methyltransferases"/>
    <property type="match status" value="1"/>
</dbReference>
<evidence type="ECO:0000313" key="1">
    <source>
        <dbReference type="EMBL" id="KAG9693656.1"/>
    </source>
</evidence>